<evidence type="ECO:0000256" key="3">
    <source>
        <dbReference type="PROSITE-ProRule" id="PRU00221"/>
    </source>
</evidence>
<evidence type="ECO:0000313" key="5">
    <source>
        <dbReference type="EMBL" id="KAL0091436.1"/>
    </source>
</evidence>
<feature type="repeat" description="WD" evidence="3">
    <location>
        <begin position="7"/>
        <end position="38"/>
    </location>
</feature>
<name>A0ABR3B645_PHYBL</name>
<dbReference type="InterPro" id="IPR001680">
    <property type="entry name" value="WD40_rpt"/>
</dbReference>
<dbReference type="Proteomes" id="UP001448207">
    <property type="component" value="Unassembled WGS sequence"/>
</dbReference>
<evidence type="ECO:0000256" key="4">
    <source>
        <dbReference type="SAM" id="MobiDB-lite"/>
    </source>
</evidence>
<feature type="compositionally biased region" description="Acidic residues" evidence="4">
    <location>
        <begin position="309"/>
        <end position="335"/>
    </location>
</feature>
<keyword evidence="1 3" id="KW-0853">WD repeat</keyword>
<evidence type="ECO:0000313" key="6">
    <source>
        <dbReference type="Proteomes" id="UP001448207"/>
    </source>
</evidence>
<dbReference type="SUPFAM" id="SSF50978">
    <property type="entry name" value="WD40 repeat-like"/>
    <property type="match status" value="1"/>
</dbReference>
<proteinExistence type="predicted"/>
<dbReference type="SMART" id="SM00320">
    <property type="entry name" value="WD40"/>
    <property type="match status" value="6"/>
</dbReference>
<evidence type="ECO:0000256" key="2">
    <source>
        <dbReference type="ARBA" id="ARBA00022737"/>
    </source>
</evidence>
<dbReference type="PANTHER" id="PTHR15574:SF40">
    <property type="entry name" value="WD AND TETRATRICOPEPTIDE REPEATS PROTEIN 1"/>
    <property type="match status" value="1"/>
</dbReference>
<dbReference type="PANTHER" id="PTHR15574">
    <property type="entry name" value="WD REPEAT DOMAIN-CONTAINING FAMILY"/>
    <property type="match status" value="1"/>
</dbReference>
<evidence type="ECO:0000256" key="1">
    <source>
        <dbReference type="ARBA" id="ARBA00022574"/>
    </source>
</evidence>
<comment type="caution">
    <text evidence="5">The sequence shown here is derived from an EMBL/GenBank/DDBJ whole genome shotgun (WGS) entry which is preliminary data.</text>
</comment>
<feature type="repeat" description="WD" evidence="3">
    <location>
        <begin position="387"/>
        <end position="416"/>
    </location>
</feature>
<keyword evidence="6" id="KW-1185">Reference proteome</keyword>
<feature type="region of interest" description="Disordered" evidence="4">
    <location>
        <begin position="289"/>
        <end position="337"/>
    </location>
</feature>
<feature type="repeat" description="WD" evidence="3">
    <location>
        <begin position="51"/>
        <end position="90"/>
    </location>
</feature>
<dbReference type="InterPro" id="IPR045151">
    <property type="entry name" value="DCAF8"/>
</dbReference>
<dbReference type="InterPro" id="IPR036322">
    <property type="entry name" value="WD40_repeat_dom_sf"/>
</dbReference>
<keyword evidence="2" id="KW-0677">Repeat</keyword>
<gene>
    <name evidence="5" type="ORF">J3Q64DRAFT_1634689</name>
</gene>
<dbReference type="PROSITE" id="PS50082">
    <property type="entry name" value="WD_REPEATS_2"/>
    <property type="match status" value="3"/>
</dbReference>
<dbReference type="EMBL" id="JBCLYO010000003">
    <property type="protein sequence ID" value="KAL0091436.1"/>
    <property type="molecule type" value="Genomic_DNA"/>
</dbReference>
<organism evidence="5 6">
    <name type="scientific">Phycomyces blakesleeanus</name>
    <dbReference type="NCBI Taxonomy" id="4837"/>
    <lineage>
        <taxon>Eukaryota</taxon>
        <taxon>Fungi</taxon>
        <taxon>Fungi incertae sedis</taxon>
        <taxon>Mucoromycota</taxon>
        <taxon>Mucoromycotina</taxon>
        <taxon>Mucoromycetes</taxon>
        <taxon>Mucorales</taxon>
        <taxon>Phycomycetaceae</taxon>
        <taxon>Phycomyces</taxon>
    </lineage>
</organism>
<reference evidence="5 6" key="1">
    <citation type="submission" date="2024-04" db="EMBL/GenBank/DDBJ databases">
        <title>Symmetric and asymmetric DNA N6-adenine methylation regulates different biological responses in Mucorales.</title>
        <authorList>
            <consortium name="Lawrence Berkeley National Laboratory"/>
            <person name="Lax C."/>
            <person name="Mondo S.J."/>
            <person name="Osorio-Concepcion M."/>
            <person name="Muszewska A."/>
            <person name="Corrochano-Luque M."/>
            <person name="Gutierrez G."/>
            <person name="Riley R."/>
            <person name="Lipzen A."/>
            <person name="Guo J."/>
            <person name="Hundley H."/>
            <person name="Amirebrahimi M."/>
            <person name="Ng V."/>
            <person name="Lorenzo-Gutierrez D."/>
            <person name="Binder U."/>
            <person name="Yang J."/>
            <person name="Song Y."/>
            <person name="Canovas D."/>
            <person name="Navarro E."/>
            <person name="Freitag M."/>
            <person name="Gabaldon T."/>
            <person name="Grigoriev I.V."/>
            <person name="Corrochano L.M."/>
            <person name="Nicolas F.E."/>
            <person name="Garre V."/>
        </authorList>
    </citation>
    <scope>NUCLEOTIDE SEQUENCE [LARGE SCALE GENOMIC DNA]</scope>
    <source>
        <strain evidence="5 6">L51</strain>
    </source>
</reference>
<dbReference type="Gene3D" id="2.130.10.10">
    <property type="entry name" value="YVTN repeat-like/Quinoprotein amine dehydrogenase"/>
    <property type="match status" value="2"/>
</dbReference>
<protein>
    <submittedName>
        <fullName evidence="5">WD40-repeat-containing domain protein</fullName>
    </submittedName>
</protein>
<dbReference type="PROSITE" id="PS50294">
    <property type="entry name" value="WD_REPEATS_REGION"/>
    <property type="match status" value="1"/>
</dbReference>
<dbReference type="Pfam" id="PF00400">
    <property type="entry name" value="WD40"/>
    <property type="match status" value="4"/>
</dbReference>
<sequence length="524" mass="59142">MTLDKKLEGHSGCVNTLFWSSRGDKLVSGSDDAKAIIWFPQENYRKACSIETGHRANIFSAKFMPSTSDSILVTASADSEVRVFDINDGNNGGLKSTLRHVYYCHINSVKSIAIENGNPHEFLTCAEDGTVRHFDIRQPHKCTPTVSHSCPAPLLDYGQHFRLNSLALNQINPQYFAVGGMDAYVYLHDRRMVGNSGGGASRRPSIDASTRCIRRFKPRPSQNHSINLYVTSCKFSDYNGEEARNTFSHDENEITERELETRALPSSLRWKWIDKMYLPKFDTAGEFAGPASGSVSTSNNILQYRDSDSNDNDISQDDEEEDEEENDGDDEEFELSIDPSRPRFSEIIYHFSRRNRSYLENNTPILGSEKIYNGHCNIMTTKEVNFFGPKDEYIVSGSDDGFLFVWDKNTTEIVQILQGDQDTVNVIQGHPFLPHMAVSGIDNTIKIFTPTSGPFTTSARKEPRLKTSYSPSSRMFEKDAIVERNIETHLSEPLIVEDNLYMDAENFLHDDPSLAVFLAEVSRI</sequence>
<dbReference type="InterPro" id="IPR015943">
    <property type="entry name" value="WD40/YVTN_repeat-like_dom_sf"/>
</dbReference>
<accession>A0ABR3B645</accession>
<feature type="compositionally biased region" description="Polar residues" evidence="4">
    <location>
        <begin position="293"/>
        <end position="302"/>
    </location>
</feature>